<dbReference type="AlphaFoldDB" id="A0A8S3S4J1"/>
<accession>A0A8S3S4J1</accession>
<dbReference type="InterPro" id="IPR008983">
    <property type="entry name" value="Tumour_necrosis_fac-like_dom"/>
</dbReference>
<evidence type="ECO:0000313" key="1">
    <source>
        <dbReference type="EMBL" id="CAG2216250.1"/>
    </source>
</evidence>
<evidence type="ECO:0008006" key="3">
    <source>
        <dbReference type="Google" id="ProtNLM"/>
    </source>
</evidence>
<organism evidence="1 2">
    <name type="scientific">Mytilus edulis</name>
    <name type="common">Blue mussel</name>
    <dbReference type="NCBI Taxonomy" id="6550"/>
    <lineage>
        <taxon>Eukaryota</taxon>
        <taxon>Metazoa</taxon>
        <taxon>Spiralia</taxon>
        <taxon>Lophotrochozoa</taxon>
        <taxon>Mollusca</taxon>
        <taxon>Bivalvia</taxon>
        <taxon>Autobranchia</taxon>
        <taxon>Pteriomorphia</taxon>
        <taxon>Mytilida</taxon>
        <taxon>Mytiloidea</taxon>
        <taxon>Mytilidae</taxon>
        <taxon>Mytilinae</taxon>
        <taxon>Mytilus</taxon>
    </lineage>
</organism>
<evidence type="ECO:0000313" key="2">
    <source>
        <dbReference type="Proteomes" id="UP000683360"/>
    </source>
</evidence>
<keyword evidence="2" id="KW-1185">Reference proteome</keyword>
<dbReference type="Gene3D" id="2.60.120.40">
    <property type="match status" value="1"/>
</dbReference>
<name>A0A8S3S4J1_MYTED</name>
<dbReference type="SUPFAM" id="SSF49842">
    <property type="entry name" value="TNF-like"/>
    <property type="match status" value="1"/>
</dbReference>
<dbReference type="EMBL" id="CAJPWZ010001475">
    <property type="protein sequence ID" value="CAG2216250.1"/>
    <property type="molecule type" value="Genomic_DNA"/>
</dbReference>
<dbReference type="Proteomes" id="UP000683360">
    <property type="component" value="Unassembled WGS sequence"/>
</dbReference>
<protein>
    <recommendedName>
        <fullName evidence="3">C1q domain-containing protein</fullName>
    </recommendedName>
</protein>
<reference evidence="1" key="1">
    <citation type="submission" date="2021-03" db="EMBL/GenBank/DDBJ databases">
        <authorList>
            <person name="Bekaert M."/>
        </authorList>
    </citation>
    <scope>NUCLEOTIDE SEQUENCE</scope>
</reference>
<proteinExistence type="predicted"/>
<gene>
    <name evidence="1" type="ORF">MEDL_29999</name>
</gene>
<sequence length="264" mass="30642">MEINEEKKIKLWEDAFSAKLDRMDKAIKQTETFVESIRESNLRELSRLNDSFLETVGTFKIQSNNETNIYGEEMHTMLESLSSKTKEFIVAEENRKSAHELMQYTIHQEQKRFNQSFDRFWKTPNTPLIKRFMKCLQNNRKVGFTYKYSYKYSYSHCSYVDGLEASTKRDIVAFSAYRKSRQKLTSSENNFKFDNVWTNIGNGLAHNNKLTSQNLVSGGGFKTGMIDVVFHLQRGDTVSVRGDSGYDMFSNDSFHGTFSGYLIA</sequence>
<dbReference type="OrthoDB" id="10463110at2759"/>
<comment type="caution">
    <text evidence="1">The sequence shown here is derived from an EMBL/GenBank/DDBJ whole genome shotgun (WGS) entry which is preliminary data.</text>
</comment>